<evidence type="ECO:0000259" key="2">
    <source>
        <dbReference type="Pfam" id="PF25591"/>
    </source>
</evidence>
<feature type="region of interest" description="Disordered" evidence="1">
    <location>
        <begin position="1"/>
        <end position="33"/>
    </location>
</feature>
<accession>A0A8J3APY8</accession>
<gene>
    <name evidence="3" type="ORF">GCM10007377_12060</name>
</gene>
<protein>
    <recommendedName>
        <fullName evidence="2">Leucine rich repeat variant domain-containing protein</fullName>
    </recommendedName>
</protein>
<proteinExistence type="predicted"/>
<dbReference type="Pfam" id="PF25591">
    <property type="entry name" value="LRV_2"/>
    <property type="match status" value="1"/>
</dbReference>
<evidence type="ECO:0000313" key="4">
    <source>
        <dbReference type="Proteomes" id="UP000619536"/>
    </source>
</evidence>
<feature type="domain" description="Leucine rich repeat variant" evidence="2">
    <location>
        <begin position="80"/>
        <end position="135"/>
    </location>
</feature>
<dbReference type="AlphaFoldDB" id="A0A8J3APY8"/>
<feature type="compositionally biased region" description="Low complexity" evidence="1">
    <location>
        <begin position="17"/>
        <end position="26"/>
    </location>
</feature>
<name>A0A8J3APY8_9BIFI</name>
<evidence type="ECO:0000313" key="3">
    <source>
        <dbReference type="EMBL" id="GGI14666.1"/>
    </source>
</evidence>
<reference evidence="3" key="2">
    <citation type="submission" date="2020-09" db="EMBL/GenBank/DDBJ databases">
        <authorList>
            <person name="Sun Q."/>
            <person name="Sedlacek I."/>
        </authorList>
    </citation>
    <scope>NUCLEOTIDE SEQUENCE</scope>
    <source>
        <strain evidence="3">CCM 8606</strain>
    </source>
</reference>
<comment type="caution">
    <text evidence="3">The sequence shown here is derived from an EMBL/GenBank/DDBJ whole genome shotgun (WGS) entry which is preliminary data.</text>
</comment>
<dbReference type="InterPro" id="IPR057893">
    <property type="entry name" value="LRV_2"/>
</dbReference>
<dbReference type="Proteomes" id="UP000619536">
    <property type="component" value="Unassembled WGS sequence"/>
</dbReference>
<dbReference type="RefSeq" id="WP_229714805.1">
    <property type="nucleotide sequence ID" value="NZ_BMDH01000003.1"/>
</dbReference>
<reference evidence="3" key="1">
    <citation type="journal article" date="2014" name="Int. J. Syst. Evol. Microbiol.">
        <title>Complete genome sequence of Corynebacterium casei LMG S-19264T (=DSM 44701T), isolated from a smear-ripened cheese.</title>
        <authorList>
            <consortium name="US DOE Joint Genome Institute (JGI-PGF)"/>
            <person name="Walter F."/>
            <person name="Albersmeier A."/>
            <person name="Kalinowski J."/>
            <person name="Ruckert C."/>
        </authorList>
    </citation>
    <scope>NUCLEOTIDE SEQUENCE</scope>
    <source>
        <strain evidence="3">CCM 8606</strain>
    </source>
</reference>
<evidence type="ECO:0000256" key="1">
    <source>
        <dbReference type="SAM" id="MobiDB-lite"/>
    </source>
</evidence>
<sequence>MNFTNHGRTGKHTSAARQRITHQQRQQTDRLSRVQSQTYQAKYAHYEHTDTHLGGSDGPQTIETVRQFSAPPRPPQQLNANLASDPDTHILVLWHIAQHIPRLRKWVIANSAADAQLLEYIAQQGGPGVEQAFEALFSSMK</sequence>
<dbReference type="EMBL" id="BMDH01000003">
    <property type="protein sequence ID" value="GGI14666.1"/>
    <property type="molecule type" value="Genomic_DNA"/>
</dbReference>
<organism evidence="3 4">
    <name type="scientific">Galliscardovia ingluviei</name>
    <dbReference type="NCBI Taxonomy" id="1769422"/>
    <lineage>
        <taxon>Bacteria</taxon>
        <taxon>Bacillati</taxon>
        <taxon>Actinomycetota</taxon>
        <taxon>Actinomycetes</taxon>
        <taxon>Bifidobacteriales</taxon>
        <taxon>Bifidobacteriaceae</taxon>
        <taxon>Galliscardovia</taxon>
    </lineage>
</organism>
<keyword evidence="4" id="KW-1185">Reference proteome</keyword>